<dbReference type="SUPFAM" id="SSF56954">
    <property type="entry name" value="Outer membrane efflux proteins (OEP)"/>
    <property type="match status" value="1"/>
</dbReference>
<comment type="similarity">
    <text evidence="2">Belongs to the outer membrane factor (OMF) (TC 1.B.17) family.</text>
</comment>
<dbReference type="Proteomes" id="UP000318483">
    <property type="component" value="Plasmid unnamed4"/>
</dbReference>
<evidence type="ECO:0000256" key="9">
    <source>
        <dbReference type="SAM" id="SignalP"/>
    </source>
</evidence>
<dbReference type="KEGG" id="lit:FPZ52_18265"/>
<evidence type="ECO:0000256" key="8">
    <source>
        <dbReference type="SAM" id="MobiDB-lite"/>
    </source>
</evidence>
<keyword evidence="5" id="KW-0812">Transmembrane</keyword>
<keyword evidence="6" id="KW-0472">Membrane</keyword>
<keyword evidence="7" id="KW-0998">Cell outer membrane</keyword>
<evidence type="ECO:0000256" key="6">
    <source>
        <dbReference type="ARBA" id="ARBA00023136"/>
    </source>
</evidence>
<keyword evidence="9" id="KW-0732">Signal</keyword>
<evidence type="ECO:0000256" key="4">
    <source>
        <dbReference type="ARBA" id="ARBA00022452"/>
    </source>
</evidence>
<evidence type="ECO:0000256" key="7">
    <source>
        <dbReference type="ARBA" id="ARBA00023237"/>
    </source>
</evidence>
<gene>
    <name evidence="10" type="ORF">FPZ52_18265</name>
</gene>
<evidence type="ECO:0000256" key="3">
    <source>
        <dbReference type="ARBA" id="ARBA00022448"/>
    </source>
</evidence>
<dbReference type="InterPro" id="IPR010130">
    <property type="entry name" value="T1SS_OMP_TolC"/>
</dbReference>
<evidence type="ECO:0000313" key="10">
    <source>
        <dbReference type="EMBL" id="QDY71732.1"/>
    </source>
</evidence>
<dbReference type="OrthoDB" id="9814637at2"/>
<dbReference type="Pfam" id="PF02321">
    <property type="entry name" value="OEP"/>
    <property type="match status" value="2"/>
</dbReference>
<dbReference type="GO" id="GO:1990281">
    <property type="term" value="C:efflux pump complex"/>
    <property type="evidence" value="ECO:0007669"/>
    <property type="project" value="TreeGrafter"/>
</dbReference>
<feature type="chain" id="PRO_5023115484" evidence="9">
    <location>
        <begin position="24"/>
        <end position="470"/>
    </location>
</feature>
<keyword evidence="10" id="KW-0614">Plasmid</keyword>
<geneLocation type="plasmid" evidence="10 11">
    <name>unnamed4</name>
</geneLocation>
<dbReference type="PANTHER" id="PTHR30026">
    <property type="entry name" value="OUTER MEMBRANE PROTEIN TOLC"/>
    <property type="match status" value="1"/>
</dbReference>
<keyword evidence="11" id="KW-1185">Reference proteome</keyword>
<dbReference type="EMBL" id="CP042265">
    <property type="protein sequence ID" value="QDY71732.1"/>
    <property type="molecule type" value="Genomic_DNA"/>
</dbReference>
<reference evidence="10 11" key="1">
    <citation type="submission" date="2019-07" db="EMBL/GenBank/DDBJ databases">
        <title>Litoreibacter alkalisoli sp. nov., isolated from saline-alkaline soil.</title>
        <authorList>
            <person name="Wang S."/>
            <person name="Xu L."/>
            <person name="Xing Y.-T."/>
            <person name="Sun J.-Q."/>
        </authorList>
    </citation>
    <scope>NUCLEOTIDE SEQUENCE [LARGE SCALE GENOMIC DNA]</scope>
    <source>
        <strain evidence="10 11">LN3S51</strain>
        <plasmid evidence="10 11">unnamed4</plasmid>
    </source>
</reference>
<feature type="signal peptide" evidence="9">
    <location>
        <begin position="1"/>
        <end position="23"/>
    </location>
</feature>
<evidence type="ECO:0000313" key="11">
    <source>
        <dbReference type="Proteomes" id="UP000318483"/>
    </source>
</evidence>
<dbReference type="InterPro" id="IPR003423">
    <property type="entry name" value="OMP_efflux"/>
</dbReference>
<keyword evidence="3" id="KW-0813">Transport</keyword>
<comment type="subcellular location">
    <subcellularLocation>
        <location evidence="1">Cell outer membrane</location>
    </subcellularLocation>
</comment>
<dbReference type="InterPro" id="IPR051906">
    <property type="entry name" value="TolC-like"/>
</dbReference>
<keyword evidence="4" id="KW-1134">Transmembrane beta strand</keyword>
<dbReference type="AlphaFoldDB" id="A0A5B8J098"/>
<dbReference type="RefSeq" id="WP_146367146.1">
    <property type="nucleotide sequence ID" value="NZ_CP042265.1"/>
</dbReference>
<evidence type="ECO:0000256" key="2">
    <source>
        <dbReference type="ARBA" id="ARBA00007613"/>
    </source>
</evidence>
<dbReference type="GO" id="GO:0009279">
    <property type="term" value="C:cell outer membrane"/>
    <property type="evidence" value="ECO:0007669"/>
    <property type="project" value="UniProtKB-SubCell"/>
</dbReference>
<protein>
    <submittedName>
        <fullName evidence="10">TolC family outer membrane protein</fullName>
    </submittedName>
</protein>
<dbReference type="Gene3D" id="1.20.1600.10">
    <property type="entry name" value="Outer membrane efflux proteins (OEP)"/>
    <property type="match status" value="1"/>
</dbReference>
<feature type="region of interest" description="Disordered" evidence="8">
    <location>
        <begin position="433"/>
        <end position="454"/>
    </location>
</feature>
<dbReference type="NCBIfam" id="TIGR01844">
    <property type="entry name" value="type_I_sec_TolC"/>
    <property type="match status" value="1"/>
</dbReference>
<sequence>MFRSNVTTLAAAFMFSWAGPSSALNLEDAIFYVLETNPEIKAAEANKQAIEFELDQARAFNMPRFELEAWTGASINDGSTTSDLTAADDAITGYQVRGRMTQKIFDGYETRSEIERQAFRVDAAALRVLERSEFLSLEAIRLYADVLRSQELVALGQRNVDYHRAVYDRLEGGFEGGVVPVGDIQQAEERLYLAEDTLLSFELDLQDIEDNFLAIVGVEPSSLAAMPGVASAIPGSLDQALGIARRRNPSIRFSQADVGTSEAMARVAAANKYPTIDLEADVLGGEDVNGFEGAVRDAKIGLVMRYEFQGGRKKAERQEQVRRISETRADLLRRTRVVEKEVRHSWASMRSAERRRAVVEKQAALARELRETYQNEYQVGARSLLDILNTQNSLFQAEANLVNARSFERYVKYRLLAATGTLLPTLGIQPPEDANPYAGERSGAPAVGTTNANTHFDASSYRDWRKSVDN</sequence>
<proteinExistence type="inferred from homology"/>
<dbReference type="GO" id="GO:0015562">
    <property type="term" value="F:efflux transmembrane transporter activity"/>
    <property type="evidence" value="ECO:0007669"/>
    <property type="project" value="InterPro"/>
</dbReference>
<organism evidence="10 11">
    <name type="scientific">Qingshengfaniella alkalisoli</name>
    <dbReference type="NCBI Taxonomy" id="2599296"/>
    <lineage>
        <taxon>Bacteria</taxon>
        <taxon>Pseudomonadati</taxon>
        <taxon>Pseudomonadota</taxon>
        <taxon>Alphaproteobacteria</taxon>
        <taxon>Rhodobacterales</taxon>
        <taxon>Paracoccaceae</taxon>
        <taxon>Qingshengfaniella</taxon>
    </lineage>
</organism>
<dbReference type="PANTHER" id="PTHR30026:SF22">
    <property type="entry name" value="OUTER MEMBRANE EFFLUX PROTEIN"/>
    <property type="match status" value="1"/>
</dbReference>
<evidence type="ECO:0000256" key="5">
    <source>
        <dbReference type="ARBA" id="ARBA00022692"/>
    </source>
</evidence>
<dbReference type="GO" id="GO:0015288">
    <property type="term" value="F:porin activity"/>
    <property type="evidence" value="ECO:0007669"/>
    <property type="project" value="TreeGrafter"/>
</dbReference>
<evidence type="ECO:0000256" key="1">
    <source>
        <dbReference type="ARBA" id="ARBA00004442"/>
    </source>
</evidence>
<name>A0A5B8J098_9RHOB</name>
<accession>A0A5B8J098</accession>